<gene>
    <name evidence="2" type="ordered locus">Exig_1284</name>
</gene>
<dbReference type="HOGENOM" id="CLU_955611_0_0_9"/>
<reference evidence="3" key="3">
    <citation type="submission" date="2008-04" db="EMBL/GenBank/DDBJ databases">
        <title>Complete sequence of chromosome of Exiguobacterium sibiricum 255-15.</title>
        <authorList>
            <consortium name="US DOE Joint Genome Institute"/>
            <person name="Copeland A."/>
            <person name="Lucas S."/>
            <person name="Lapidus A."/>
            <person name="Glavina del Rio T."/>
            <person name="Dalin E."/>
            <person name="Tice H."/>
            <person name="Bruce D."/>
            <person name="Goodwin L."/>
            <person name="Pitluck S."/>
            <person name="Kiss H."/>
            <person name="Chertkov O."/>
            <person name="Monk C."/>
            <person name="Brettin T."/>
            <person name="Detter J.C."/>
            <person name="Han C."/>
            <person name="Kuske C.R."/>
            <person name="Schmutz J."/>
            <person name="Larimer F."/>
            <person name="Land M."/>
            <person name="Hauser L."/>
            <person name="Kyrpides N."/>
            <person name="Mikhailova N."/>
            <person name="Vishnivetskaya T."/>
            <person name="Rodrigues D.F."/>
            <person name="Gilichinsky D."/>
            <person name="Tiedje J."/>
            <person name="Richardson P."/>
        </authorList>
    </citation>
    <scope>NUCLEOTIDE SEQUENCE [LARGE SCALE GENOMIC DNA]</scope>
    <source>
        <strain evidence="3">DSM 17290 / CIP 109462 / JCM 13490 / 255-15</strain>
    </source>
</reference>
<dbReference type="EMBL" id="CP001022">
    <property type="protein sequence ID" value="ACB60757.1"/>
    <property type="molecule type" value="Genomic_DNA"/>
</dbReference>
<accession>B1YF81</accession>
<dbReference type="KEGG" id="esi:Exig_1284"/>
<name>B1YF81_EXIS2</name>
<dbReference type="Proteomes" id="UP000001681">
    <property type="component" value="Chromosome"/>
</dbReference>
<protein>
    <recommendedName>
        <fullName evidence="1">Knr4/Smi1-like domain-containing protein</fullName>
    </recommendedName>
</protein>
<feature type="domain" description="Knr4/Smi1-like" evidence="1">
    <location>
        <begin position="16"/>
        <end position="130"/>
    </location>
</feature>
<sequence>MSKLIKRLHPDSKMPGVSAVDLKKAEHALGVLFPDEYKDLFLQTNGAQFGEWTLYPIPTRRTVSIDLVRHNEKRPAGLPDDLICIGENMTGDKLCYRIRKRFLQELVFRWNEKTGIAKYPSSSLEQFVDWHVPKRKTNQVHRLGCFTVESDELIVTDPYYGLEEGTDLQLILPNVKSGSWTAAIIYTEDDWVKQLLVFEGNKKRSGKWHRQEQPIGVDSALVGIFDGTAYRQHQATEFETVVSVDDQAGIVSFGAVSTSGFGDGLYDVDIQYDVSRQIVGVRVNFAEEDSY</sequence>
<dbReference type="eggNOG" id="ENOG50330JB">
    <property type="taxonomic scope" value="Bacteria"/>
</dbReference>
<dbReference type="SUPFAM" id="SSF160631">
    <property type="entry name" value="SMI1/KNR4-like"/>
    <property type="match status" value="1"/>
</dbReference>
<proteinExistence type="predicted"/>
<keyword evidence="3" id="KW-1185">Reference proteome</keyword>
<dbReference type="AlphaFoldDB" id="B1YF81"/>
<evidence type="ECO:0000259" key="1">
    <source>
        <dbReference type="SMART" id="SM00860"/>
    </source>
</evidence>
<reference evidence="2 3" key="1">
    <citation type="journal article" date="2006" name="Extremophiles">
        <title>Characterization of Exiguobacterium isolates from the Siberian permafrost. Description of Exiguobacterium sibiricum sp. nov.</title>
        <authorList>
            <person name="Rodrigues D.F."/>
            <person name="Goris J."/>
            <person name="Vishnivetskaya T."/>
            <person name="Gilichinsky D."/>
            <person name="Thomashow M.F."/>
            <person name="Tiedje J.M."/>
        </authorList>
    </citation>
    <scope>NUCLEOTIDE SEQUENCE [LARGE SCALE GENOMIC DNA]</scope>
    <source>
        <strain evidence="3">DSM 17290 / CIP 109462 / JCM 13490 / 255-15</strain>
    </source>
</reference>
<dbReference type="InterPro" id="IPR037883">
    <property type="entry name" value="Knr4/Smi1-like_sf"/>
</dbReference>
<evidence type="ECO:0000313" key="2">
    <source>
        <dbReference type="EMBL" id="ACB60757.1"/>
    </source>
</evidence>
<dbReference type="SMART" id="SM00860">
    <property type="entry name" value="SMI1_KNR4"/>
    <property type="match status" value="1"/>
</dbReference>
<dbReference type="Pfam" id="PF09346">
    <property type="entry name" value="SMI1_KNR4"/>
    <property type="match status" value="1"/>
</dbReference>
<dbReference type="OrthoDB" id="2045100at2"/>
<evidence type="ECO:0000313" key="3">
    <source>
        <dbReference type="Proteomes" id="UP000001681"/>
    </source>
</evidence>
<organism evidence="2 3">
    <name type="scientific">Exiguobacterium sibiricum (strain DSM 17290 / CCUG 55495 / CIP 109462 / JCM 13490 / 255-15)</name>
    <dbReference type="NCBI Taxonomy" id="262543"/>
    <lineage>
        <taxon>Bacteria</taxon>
        <taxon>Bacillati</taxon>
        <taxon>Bacillota</taxon>
        <taxon>Bacilli</taxon>
        <taxon>Bacillales</taxon>
        <taxon>Bacillales Family XII. Incertae Sedis</taxon>
        <taxon>Exiguobacterium</taxon>
    </lineage>
</organism>
<dbReference type="InterPro" id="IPR018958">
    <property type="entry name" value="Knr4/Smi1-like_dom"/>
</dbReference>
<reference evidence="2 3" key="2">
    <citation type="journal article" date="2008" name="BMC Genomics">
        <title>Architecture of thermal adaptation in an Exiguobacterium sibiricum strain isolated from 3 million year old permafrost: a genome and transcriptome approach.</title>
        <authorList>
            <person name="Rodrigues D.F."/>
            <person name="Ivanova N."/>
            <person name="He Z."/>
            <person name="Huebner M."/>
            <person name="Zhou J."/>
            <person name="Tiedje J.M."/>
        </authorList>
    </citation>
    <scope>NUCLEOTIDE SEQUENCE [LARGE SCALE GENOMIC DNA]</scope>
    <source>
        <strain evidence="3">DSM 17290 / CIP 109462 / JCM 13490 / 255-15</strain>
    </source>
</reference>
<dbReference type="STRING" id="262543.Exig_1284"/>
<dbReference type="RefSeq" id="WP_012370178.1">
    <property type="nucleotide sequence ID" value="NC_010556.1"/>
</dbReference>
<dbReference type="Gene3D" id="3.40.1580.10">
    <property type="entry name" value="SMI1/KNR4-like"/>
    <property type="match status" value="1"/>
</dbReference>